<dbReference type="RefSeq" id="WP_382356082.1">
    <property type="nucleotide sequence ID" value="NZ_JBHMBP010000005.1"/>
</dbReference>
<dbReference type="Pfam" id="PF01381">
    <property type="entry name" value="HTH_3"/>
    <property type="match status" value="1"/>
</dbReference>
<dbReference type="SMART" id="SM00530">
    <property type="entry name" value="HTH_XRE"/>
    <property type="match status" value="1"/>
</dbReference>
<evidence type="ECO:0000313" key="3">
    <source>
        <dbReference type="Proteomes" id="UP001596470"/>
    </source>
</evidence>
<reference evidence="3" key="1">
    <citation type="journal article" date="2019" name="Int. J. Syst. Evol. Microbiol.">
        <title>The Global Catalogue of Microorganisms (GCM) 10K type strain sequencing project: providing services to taxonomists for standard genome sequencing and annotation.</title>
        <authorList>
            <consortium name="The Broad Institute Genomics Platform"/>
            <consortium name="The Broad Institute Genome Sequencing Center for Infectious Disease"/>
            <person name="Wu L."/>
            <person name="Ma J."/>
        </authorList>
    </citation>
    <scope>NUCLEOTIDE SEQUENCE [LARGE SCALE GENOMIC DNA]</scope>
    <source>
        <strain evidence="3">KACC 12634</strain>
    </source>
</reference>
<dbReference type="PANTHER" id="PTHR35010:SF2">
    <property type="entry name" value="BLL4672 PROTEIN"/>
    <property type="match status" value="1"/>
</dbReference>
<evidence type="ECO:0000313" key="2">
    <source>
        <dbReference type="EMBL" id="MFC6960177.1"/>
    </source>
</evidence>
<gene>
    <name evidence="2" type="ORF">ACFQS3_23555</name>
</gene>
<dbReference type="EMBL" id="JBHSYS010000005">
    <property type="protein sequence ID" value="MFC6960177.1"/>
    <property type="molecule type" value="Genomic_DNA"/>
</dbReference>
<protein>
    <submittedName>
        <fullName evidence="2">Helix-turn-helix transcriptional regulator</fullName>
    </submittedName>
</protein>
<dbReference type="Gene3D" id="3.30.450.180">
    <property type="match status" value="1"/>
</dbReference>
<dbReference type="InterPro" id="IPR001387">
    <property type="entry name" value="Cro/C1-type_HTH"/>
</dbReference>
<dbReference type="Pfam" id="PF17765">
    <property type="entry name" value="MLTR_LBD"/>
    <property type="match status" value="1"/>
</dbReference>
<sequence>MDYRDEVREFLTSRRAKLTPEQAGLPAGSNRRVPGLRRAEVAVLANVSVEYYARLERGGLAGASDTVLDSLARALRLDEAERTYLFDLAKAAGRSPQVRPRRRAAKNWTPRQSLVQLLDTIGSPAIVRNGRLDIVAANRLGRAFYDDLYASAEHPPNLARFCYLDTERSQRFYPDWTTAADINVAMLRAEAGRDPYDKGLQDLIGELSTRSEEFRTRWAARNVRIHGSGRKHVCHPVAGDLDMFYEEFEFTAEPGLVLLVYTAEPASPSFERLQLLASWSGAEYEAPQAKKQTSLGDQP</sequence>
<dbReference type="CDD" id="cd00093">
    <property type="entry name" value="HTH_XRE"/>
    <property type="match status" value="1"/>
</dbReference>
<dbReference type="Proteomes" id="UP001596470">
    <property type="component" value="Unassembled WGS sequence"/>
</dbReference>
<dbReference type="InterPro" id="IPR010982">
    <property type="entry name" value="Lambda_DNA-bd_dom_sf"/>
</dbReference>
<comment type="caution">
    <text evidence="2">The sequence shown here is derived from an EMBL/GenBank/DDBJ whole genome shotgun (WGS) entry which is preliminary data.</text>
</comment>
<keyword evidence="3" id="KW-1185">Reference proteome</keyword>
<dbReference type="InterPro" id="IPR041413">
    <property type="entry name" value="MLTR_LBD"/>
</dbReference>
<name>A0ABW2DCS3_9ACTN</name>
<dbReference type="PROSITE" id="PS50943">
    <property type="entry name" value="HTH_CROC1"/>
    <property type="match status" value="1"/>
</dbReference>
<dbReference type="Gene3D" id="1.10.260.40">
    <property type="entry name" value="lambda repressor-like DNA-binding domains"/>
    <property type="match status" value="1"/>
</dbReference>
<dbReference type="PANTHER" id="PTHR35010">
    <property type="entry name" value="BLL4672 PROTEIN-RELATED"/>
    <property type="match status" value="1"/>
</dbReference>
<feature type="domain" description="HTH cro/C1-type" evidence="1">
    <location>
        <begin position="35"/>
        <end position="82"/>
    </location>
</feature>
<organism evidence="2 3">
    <name type="scientific">Glycomyces mayteni</name>
    <dbReference type="NCBI Taxonomy" id="543887"/>
    <lineage>
        <taxon>Bacteria</taxon>
        <taxon>Bacillati</taxon>
        <taxon>Actinomycetota</taxon>
        <taxon>Actinomycetes</taxon>
        <taxon>Glycomycetales</taxon>
        <taxon>Glycomycetaceae</taxon>
        <taxon>Glycomyces</taxon>
    </lineage>
</organism>
<dbReference type="SUPFAM" id="SSF47413">
    <property type="entry name" value="lambda repressor-like DNA-binding domains"/>
    <property type="match status" value="1"/>
</dbReference>
<proteinExistence type="predicted"/>
<evidence type="ECO:0000259" key="1">
    <source>
        <dbReference type="PROSITE" id="PS50943"/>
    </source>
</evidence>
<accession>A0ABW2DCS3</accession>